<dbReference type="HOGENOM" id="CLU_029425_0_2_6"/>
<dbReference type="Gene3D" id="3.10.350.10">
    <property type="entry name" value="LysM domain"/>
    <property type="match status" value="1"/>
</dbReference>
<dbReference type="CDD" id="cd12797">
    <property type="entry name" value="M23_peptidase"/>
    <property type="match status" value="1"/>
</dbReference>
<dbReference type="GO" id="GO:0032153">
    <property type="term" value="C:cell division site"/>
    <property type="evidence" value="ECO:0007669"/>
    <property type="project" value="TreeGrafter"/>
</dbReference>
<dbReference type="Pfam" id="PF01551">
    <property type="entry name" value="Peptidase_M23"/>
    <property type="match status" value="1"/>
</dbReference>
<dbReference type="PROSITE" id="PS51782">
    <property type="entry name" value="LYSM"/>
    <property type="match status" value="1"/>
</dbReference>
<evidence type="ECO:0000313" key="5">
    <source>
        <dbReference type="Proteomes" id="UP000032749"/>
    </source>
</evidence>
<dbReference type="InterPro" id="IPR016047">
    <property type="entry name" value="M23ase_b-sheet_dom"/>
</dbReference>
<dbReference type="PANTHER" id="PTHR21666:SF263">
    <property type="entry name" value="MUREIN HYDROLASE ACTIVATOR NLPD"/>
    <property type="match status" value="1"/>
</dbReference>
<dbReference type="STRING" id="698738.OLEAN_C28310"/>
<dbReference type="InterPro" id="IPR050570">
    <property type="entry name" value="Cell_wall_metabolism_enzyme"/>
</dbReference>
<dbReference type="PANTHER" id="PTHR21666">
    <property type="entry name" value="PEPTIDASE-RELATED"/>
    <property type="match status" value="1"/>
</dbReference>
<evidence type="ECO:0000313" key="4">
    <source>
        <dbReference type="EMBL" id="CCK77007.1"/>
    </source>
</evidence>
<dbReference type="PATRIC" id="fig|698738.3.peg.2938"/>
<dbReference type="Proteomes" id="UP000032749">
    <property type="component" value="Chromosome"/>
</dbReference>
<protein>
    <submittedName>
        <fullName evidence="4">Peptidase M23/LysM domain protein. By similarity</fullName>
    </submittedName>
</protein>
<keyword evidence="2" id="KW-0812">Transmembrane</keyword>
<reference evidence="4 5" key="1">
    <citation type="journal article" date="2013" name="Nat. Commun.">
        <title>Genome sequence and functional genomic analysis of the oil-degrading bacterium Oleispira antarctica.</title>
        <authorList>
            <person name="Kube M."/>
            <person name="Chernikova T.N."/>
            <person name="Al-Ramahi Y."/>
            <person name="Beloqui A."/>
            <person name="Lopez-Cortez N."/>
            <person name="Guazzaroni M.E."/>
            <person name="Heipieper H.J."/>
            <person name="Klages S."/>
            <person name="Kotsyurbenko O.R."/>
            <person name="Langer I."/>
            <person name="Nechitaylo T.Y."/>
            <person name="Lunsdorf H."/>
            <person name="Fernandez M."/>
            <person name="Juarez S."/>
            <person name="Ciordia S."/>
            <person name="Singer A."/>
            <person name="Kagan O."/>
            <person name="Egorova O."/>
            <person name="Petit P.A."/>
            <person name="Stogios P."/>
            <person name="Kim Y."/>
            <person name="Tchigvintsev A."/>
            <person name="Flick R."/>
            <person name="Denaro R."/>
            <person name="Genovese M."/>
            <person name="Albar J.P."/>
            <person name="Reva O.N."/>
            <person name="Martinez-Gomariz M."/>
            <person name="Tran H."/>
            <person name="Ferrer M."/>
            <person name="Savchenko A."/>
            <person name="Yakunin A.F."/>
            <person name="Yakimov M.M."/>
            <person name="Golyshina O.V."/>
            <person name="Reinhardt R."/>
            <person name="Golyshin P.N."/>
        </authorList>
    </citation>
    <scope>NUCLEOTIDE SEQUENCE [LARGE SCALE GENOMIC DNA]</scope>
</reference>
<dbReference type="GO" id="GO:0004222">
    <property type="term" value="F:metalloendopeptidase activity"/>
    <property type="evidence" value="ECO:0007669"/>
    <property type="project" value="TreeGrafter"/>
</dbReference>
<dbReference type="EMBL" id="FO203512">
    <property type="protein sequence ID" value="CCK77007.1"/>
    <property type="molecule type" value="Genomic_DNA"/>
</dbReference>
<dbReference type="Pfam" id="PF01476">
    <property type="entry name" value="LysM"/>
    <property type="match status" value="1"/>
</dbReference>
<evidence type="ECO:0000259" key="3">
    <source>
        <dbReference type="PROSITE" id="PS51782"/>
    </source>
</evidence>
<feature type="domain" description="LysM" evidence="3">
    <location>
        <begin position="51"/>
        <end position="95"/>
    </location>
</feature>
<gene>
    <name evidence="4" type="ORF">OLEAN_C28310</name>
</gene>
<dbReference type="InterPro" id="IPR011055">
    <property type="entry name" value="Dup_hybrid_motif"/>
</dbReference>
<keyword evidence="2" id="KW-1133">Transmembrane helix</keyword>
<dbReference type="Gene3D" id="2.70.70.10">
    <property type="entry name" value="Glucose Permease (Domain IIA)"/>
    <property type="match status" value="1"/>
</dbReference>
<sequence length="270" mass="29848">MCQKNNFRNQMFQTATYVSIIAICVVMTGCLSSREFISTEEKFSKSKKATGFHIVEKGDTLFSIAWTYGWDYRELANTNSIVKPYTIYAGQKIDIVSPPQVKKSAIISSAGKSSKWRPKKEKAANRTVTTRLNTPVKPSLGTQKGWRWPAKGKVIERFLANDSQNKGIDIAGKLGESVNAAAAGTVVYAGKGLRGYGNLVIIKHDAKFLSAYAHTSRILVREKEKIKAGQIIAEIGSTGTNRVKLHFEIRRNGRPVDPLQFLPKWHSGGG</sequence>
<dbReference type="PROSITE" id="PS51257">
    <property type="entry name" value="PROKAR_LIPOPROTEIN"/>
    <property type="match status" value="1"/>
</dbReference>
<dbReference type="SMART" id="SM00257">
    <property type="entry name" value="LysM"/>
    <property type="match status" value="1"/>
</dbReference>
<dbReference type="OrthoDB" id="9795421at2"/>
<evidence type="ECO:0000256" key="1">
    <source>
        <dbReference type="ARBA" id="ARBA00038420"/>
    </source>
</evidence>
<dbReference type="InterPro" id="IPR036779">
    <property type="entry name" value="LysM_dom_sf"/>
</dbReference>
<accession>R4YPN1</accession>
<feature type="transmembrane region" description="Helical" evidence="2">
    <location>
        <begin position="15"/>
        <end position="37"/>
    </location>
</feature>
<organism evidence="4 5">
    <name type="scientific">Oleispira antarctica RB-8</name>
    <dbReference type="NCBI Taxonomy" id="698738"/>
    <lineage>
        <taxon>Bacteria</taxon>
        <taxon>Pseudomonadati</taxon>
        <taxon>Pseudomonadota</taxon>
        <taxon>Gammaproteobacteria</taxon>
        <taxon>Oceanospirillales</taxon>
        <taxon>Oceanospirillaceae</taxon>
        <taxon>Oleispira</taxon>
    </lineage>
</organism>
<dbReference type="KEGG" id="oai:OLEAN_C28310"/>
<dbReference type="SUPFAM" id="SSF51261">
    <property type="entry name" value="Duplicated hybrid motif"/>
    <property type="match status" value="1"/>
</dbReference>
<name>R4YPN1_OLEAN</name>
<dbReference type="InterPro" id="IPR018392">
    <property type="entry name" value="LysM"/>
</dbReference>
<dbReference type="CDD" id="cd00118">
    <property type="entry name" value="LysM"/>
    <property type="match status" value="1"/>
</dbReference>
<comment type="similarity">
    <text evidence="1">Belongs to the E.coli NlpD/Haemophilus LppB family.</text>
</comment>
<dbReference type="GO" id="GO:0009279">
    <property type="term" value="C:cell outer membrane"/>
    <property type="evidence" value="ECO:0007669"/>
    <property type="project" value="TreeGrafter"/>
</dbReference>
<proteinExistence type="inferred from homology"/>
<keyword evidence="5" id="KW-1185">Reference proteome</keyword>
<evidence type="ECO:0000256" key="2">
    <source>
        <dbReference type="SAM" id="Phobius"/>
    </source>
</evidence>
<dbReference type="AlphaFoldDB" id="R4YPN1"/>
<keyword evidence="2" id="KW-0472">Membrane</keyword>